<evidence type="ECO:0000256" key="1">
    <source>
        <dbReference type="SAM" id="MobiDB-lite"/>
    </source>
</evidence>
<protein>
    <submittedName>
        <fullName evidence="3">HET-domain-containing protein</fullName>
    </submittedName>
</protein>
<gene>
    <name evidence="3" type="ORF">NA56DRAFT_486140</name>
</gene>
<organism evidence="3 4">
    <name type="scientific">Hyaloscypha hepaticicola</name>
    <dbReference type="NCBI Taxonomy" id="2082293"/>
    <lineage>
        <taxon>Eukaryota</taxon>
        <taxon>Fungi</taxon>
        <taxon>Dikarya</taxon>
        <taxon>Ascomycota</taxon>
        <taxon>Pezizomycotina</taxon>
        <taxon>Leotiomycetes</taxon>
        <taxon>Helotiales</taxon>
        <taxon>Hyaloscyphaceae</taxon>
        <taxon>Hyaloscypha</taxon>
    </lineage>
</organism>
<keyword evidence="4" id="KW-1185">Reference proteome</keyword>
<dbReference type="InterPro" id="IPR010730">
    <property type="entry name" value="HET"/>
</dbReference>
<feature type="region of interest" description="Disordered" evidence="1">
    <location>
        <begin position="117"/>
        <end position="140"/>
    </location>
</feature>
<evidence type="ECO:0000313" key="3">
    <source>
        <dbReference type="EMBL" id="PMD12377.1"/>
    </source>
</evidence>
<sequence length="664" mass="75248">MAMCEECSSFLIHLQQPADRSSLHRELKSVTALLRSASTCNLCNLIAGTEFNNTKDTITLKTCDPRYYFGFDQSYKEKAMTIGGRINLDKEISEVTVSISTNFGPFHAYLDVWESPDDQTSSRARTSRISKSPPLHNDESPRSFAIIRKWLATCLTDHTKPRINKFGQIIANTICSIPSATKSRLPTRVLDVGSCELDSVKLVIIQNELGDYFALSYCWGRISDTTWQTTRSTLHDHILGIQLSALPKTIQDAIKITREYNVQYLWIDSLCILQDDKDDWLREAARMCDVYENSQLTIAAAGASDSTQGCFVSQRREQRSITVRTNPSEDDERSQQPNCQINFASASLKSAGPSDGPLAKRAWVTQEWFLSKRILFCTIGGYSWKCKALASTERRWGGSHTAPGRNQTWDLIAADYTSRQLTYETDRLIALQGMAVAFGRDRKDQYYFGVWTSDLPELLLWTTKSVDLNNRRLVDIPTWSWASLSGGKTFWHDLQSIGTTGWKRDTIVEQDDFKIYEDGKLHLQAKVRSAQISAFVLSAVSPPPGILRHCPENKLWFARQGQQLVYLCESHDAGDVAIGLAALDDTEVDKRHCYVTFLPLMHAPRNHHSSDALWFKPEVEAANTQRPVVCKLDLHNHNYSEPSHPMLQNIWWHKHVSFNTVHLA</sequence>
<reference evidence="3 4" key="1">
    <citation type="submission" date="2016-05" db="EMBL/GenBank/DDBJ databases">
        <title>A degradative enzymes factory behind the ericoid mycorrhizal symbiosis.</title>
        <authorList>
            <consortium name="DOE Joint Genome Institute"/>
            <person name="Martino E."/>
            <person name="Morin E."/>
            <person name="Grelet G."/>
            <person name="Kuo A."/>
            <person name="Kohler A."/>
            <person name="Daghino S."/>
            <person name="Barry K."/>
            <person name="Choi C."/>
            <person name="Cichocki N."/>
            <person name="Clum A."/>
            <person name="Copeland A."/>
            <person name="Hainaut M."/>
            <person name="Haridas S."/>
            <person name="Labutti K."/>
            <person name="Lindquist E."/>
            <person name="Lipzen A."/>
            <person name="Khouja H.-R."/>
            <person name="Murat C."/>
            <person name="Ohm R."/>
            <person name="Olson A."/>
            <person name="Spatafora J."/>
            <person name="Veneault-Fourrey C."/>
            <person name="Henrissat B."/>
            <person name="Grigoriev I."/>
            <person name="Martin F."/>
            <person name="Perotto S."/>
        </authorList>
    </citation>
    <scope>NUCLEOTIDE SEQUENCE [LARGE SCALE GENOMIC DNA]</scope>
    <source>
        <strain evidence="3 4">UAMH 7357</strain>
    </source>
</reference>
<evidence type="ECO:0000259" key="2">
    <source>
        <dbReference type="Pfam" id="PF06985"/>
    </source>
</evidence>
<proteinExistence type="predicted"/>
<name>A0A2J6PEC8_9HELO</name>
<dbReference type="PANTHER" id="PTHR33112">
    <property type="entry name" value="DOMAIN PROTEIN, PUTATIVE-RELATED"/>
    <property type="match status" value="1"/>
</dbReference>
<dbReference type="Proteomes" id="UP000235672">
    <property type="component" value="Unassembled WGS sequence"/>
</dbReference>
<dbReference type="EMBL" id="KZ613552">
    <property type="protein sequence ID" value="PMD12377.1"/>
    <property type="molecule type" value="Genomic_DNA"/>
</dbReference>
<feature type="domain" description="Heterokaryon incompatibility" evidence="2">
    <location>
        <begin position="212"/>
        <end position="367"/>
    </location>
</feature>
<dbReference type="AlphaFoldDB" id="A0A2J6PEC8"/>
<evidence type="ECO:0000313" key="4">
    <source>
        <dbReference type="Proteomes" id="UP000235672"/>
    </source>
</evidence>
<dbReference type="Pfam" id="PF06985">
    <property type="entry name" value="HET"/>
    <property type="match status" value="1"/>
</dbReference>
<dbReference type="STRING" id="1745343.A0A2J6PEC8"/>
<dbReference type="OrthoDB" id="3523692at2759"/>
<feature type="compositionally biased region" description="Polar residues" evidence="1">
    <location>
        <begin position="118"/>
        <end position="130"/>
    </location>
</feature>
<dbReference type="PANTHER" id="PTHR33112:SF16">
    <property type="entry name" value="HETEROKARYON INCOMPATIBILITY DOMAIN-CONTAINING PROTEIN"/>
    <property type="match status" value="1"/>
</dbReference>
<accession>A0A2J6PEC8</accession>